<evidence type="ECO:0000313" key="3">
    <source>
        <dbReference type="Proteomes" id="UP000250043"/>
    </source>
</evidence>
<gene>
    <name evidence="2" type="ORF">OBBRIDRAFT_160570</name>
</gene>
<evidence type="ECO:0000256" key="1">
    <source>
        <dbReference type="SAM" id="MobiDB-lite"/>
    </source>
</evidence>
<dbReference type="Proteomes" id="UP000250043">
    <property type="component" value="Unassembled WGS sequence"/>
</dbReference>
<feature type="region of interest" description="Disordered" evidence="1">
    <location>
        <begin position="74"/>
        <end position="100"/>
    </location>
</feature>
<dbReference type="EMBL" id="KV722488">
    <property type="protein sequence ID" value="OCH87343.1"/>
    <property type="molecule type" value="Genomic_DNA"/>
</dbReference>
<reference evidence="2 3" key="1">
    <citation type="submission" date="2016-07" db="EMBL/GenBank/DDBJ databases">
        <title>Draft genome of the white-rot fungus Obba rivulosa 3A-2.</title>
        <authorList>
            <consortium name="DOE Joint Genome Institute"/>
            <person name="Miettinen O."/>
            <person name="Riley R."/>
            <person name="Acob R."/>
            <person name="Barry K."/>
            <person name="Cullen D."/>
            <person name="De Vries R."/>
            <person name="Hainaut M."/>
            <person name="Hatakka A."/>
            <person name="Henrissat B."/>
            <person name="Hilden K."/>
            <person name="Kuo R."/>
            <person name="Labutti K."/>
            <person name="Lipzen A."/>
            <person name="Makela M.R."/>
            <person name="Sandor L."/>
            <person name="Spatafora J.W."/>
            <person name="Grigoriev I.V."/>
            <person name="Hibbett D.S."/>
        </authorList>
    </citation>
    <scope>NUCLEOTIDE SEQUENCE [LARGE SCALE GENOMIC DNA]</scope>
    <source>
        <strain evidence="2 3">3A-2</strain>
    </source>
</reference>
<name>A0A8E2DLY0_9APHY</name>
<keyword evidence="3" id="KW-1185">Reference proteome</keyword>
<protein>
    <submittedName>
        <fullName evidence="2">Uncharacterized protein</fullName>
    </submittedName>
</protein>
<sequence length="100" mass="11074">MGHWVHRCYQKTLPWQDGLQCAPCLHSASTQGINNEKCVKVSNNGVGSGVQLGPRSPDAHFAREIFLALEDDGTHHTIFPDRPGNSQRVQAQRSPRTRAT</sequence>
<dbReference type="AlphaFoldDB" id="A0A8E2DLY0"/>
<organism evidence="2 3">
    <name type="scientific">Obba rivulosa</name>
    <dbReference type="NCBI Taxonomy" id="1052685"/>
    <lineage>
        <taxon>Eukaryota</taxon>
        <taxon>Fungi</taxon>
        <taxon>Dikarya</taxon>
        <taxon>Basidiomycota</taxon>
        <taxon>Agaricomycotina</taxon>
        <taxon>Agaricomycetes</taxon>
        <taxon>Polyporales</taxon>
        <taxon>Gelatoporiaceae</taxon>
        <taxon>Obba</taxon>
    </lineage>
</organism>
<evidence type="ECO:0000313" key="2">
    <source>
        <dbReference type="EMBL" id="OCH87343.1"/>
    </source>
</evidence>
<proteinExistence type="predicted"/>
<feature type="compositionally biased region" description="Polar residues" evidence="1">
    <location>
        <begin position="84"/>
        <end position="94"/>
    </location>
</feature>
<accession>A0A8E2DLY0</accession>